<dbReference type="AlphaFoldDB" id="A0A9U8EGE8"/>
<evidence type="ECO:0000313" key="4">
    <source>
        <dbReference type="RefSeq" id="XP_013086716.2"/>
    </source>
</evidence>
<evidence type="ECO:0000259" key="2">
    <source>
        <dbReference type="Pfam" id="PF09995"/>
    </source>
</evidence>
<evidence type="ECO:0000256" key="1">
    <source>
        <dbReference type="SAM" id="Phobius"/>
    </source>
</evidence>
<dbReference type="Proteomes" id="UP001165740">
    <property type="component" value="Chromosome 3"/>
</dbReference>
<keyword evidence="1" id="KW-0472">Membrane</keyword>
<evidence type="ECO:0000313" key="5">
    <source>
        <dbReference type="RefSeq" id="XP_013086717.2"/>
    </source>
</evidence>
<sequence length="314" mass="37540">MSLRSITDLADGVMIDGDQQETLLPPDEFDFEKFNRGRQFFVQNVFSCTVAMYFSLIAGLSIPNLLNALVFTNESSTPQKSFHRYLKTFHHVASWHYNDVWDLNSAAYKSIQYVRKKHMDVRNQMHLQSHNNKIRFLSQYDMGIVQSGFVGLIILYAENFGIKCKESDLDDYVYFWYGIGHLLGIQKKYNICAHGFHQAKRFCRDVEFDVKHRYLHDPPIEFFTLMHALIRAFNPIQWVYIFTFPVVLKLFHCLDNYKWLHISFFDYLRFYMLKLFFFIMRHSDKFKRLLNHKFEQDFHLQPQPTKTLEIEKSS</sequence>
<evidence type="ECO:0000313" key="3">
    <source>
        <dbReference type="Proteomes" id="UP001165740"/>
    </source>
</evidence>
<feature type="transmembrane region" description="Helical" evidence="1">
    <location>
        <begin position="41"/>
        <end position="62"/>
    </location>
</feature>
<dbReference type="RefSeq" id="XP_013086716.2">
    <property type="nucleotide sequence ID" value="XM_013231262.2"/>
</dbReference>
<keyword evidence="3" id="KW-1185">Reference proteome</keyword>
<dbReference type="Pfam" id="PF09995">
    <property type="entry name" value="MPAB_Lcp_cat"/>
    <property type="match status" value="1"/>
</dbReference>
<dbReference type="KEGG" id="bgt:106071216"/>
<dbReference type="PANTHER" id="PTHR37159">
    <property type="entry name" value="GH11867P"/>
    <property type="match status" value="1"/>
</dbReference>
<keyword evidence="1" id="KW-0812">Transmembrane</keyword>
<dbReference type="InterPro" id="IPR018713">
    <property type="entry name" value="MPAB/Lcp_cat_dom"/>
</dbReference>
<dbReference type="GeneID" id="106071216"/>
<evidence type="ECO:0000313" key="6">
    <source>
        <dbReference type="RefSeq" id="XP_013086718.2"/>
    </source>
</evidence>
<dbReference type="PANTHER" id="PTHR37159:SF1">
    <property type="entry name" value="GH11867P"/>
    <property type="match status" value="1"/>
</dbReference>
<keyword evidence="1" id="KW-1133">Transmembrane helix</keyword>
<organism evidence="3 5">
    <name type="scientific">Biomphalaria glabrata</name>
    <name type="common">Bloodfluke planorb</name>
    <name type="synonym">Freshwater snail</name>
    <dbReference type="NCBI Taxonomy" id="6526"/>
    <lineage>
        <taxon>Eukaryota</taxon>
        <taxon>Metazoa</taxon>
        <taxon>Spiralia</taxon>
        <taxon>Lophotrochozoa</taxon>
        <taxon>Mollusca</taxon>
        <taxon>Gastropoda</taxon>
        <taxon>Heterobranchia</taxon>
        <taxon>Euthyneura</taxon>
        <taxon>Panpulmonata</taxon>
        <taxon>Hygrophila</taxon>
        <taxon>Lymnaeoidea</taxon>
        <taxon>Planorbidae</taxon>
        <taxon>Biomphalaria</taxon>
    </lineage>
</organism>
<accession>A0A9U8EGE8</accession>
<name>A0A9U8EGE8_BIOGL</name>
<dbReference type="RefSeq" id="XP_013086717.2">
    <property type="nucleotide sequence ID" value="XM_013231263.2"/>
</dbReference>
<proteinExistence type="predicted"/>
<protein>
    <submittedName>
        <fullName evidence="4 5">Uncharacterized protein LOC106071216</fullName>
    </submittedName>
</protein>
<dbReference type="OrthoDB" id="6361347at2759"/>
<dbReference type="GO" id="GO:0016491">
    <property type="term" value="F:oxidoreductase activity"/>
    <property type="evidence" value="ECO:0007669"/>
    <property type="project" value="InterPro"/>
</dbReference>
<feature type="domain" description="ER-bound oxygenase mpaB/mpaB'/Rubber oxygenase catalytic" evidence="2">
    <location>
        <begin position="62"/>
        <end position="187"/>
    </location>
</feature>
<dbReference type="RefSeq" id="XP_013086718.2">
    <property type="nucleotide sequence ID" value="XM_013231264.2"/>
</dbReference>
<reference evidence="4 5" key="1">
    <citation type="submission" date="2025-04" db="UniProtKB">
        <authorList>
            <consortium name="RefSeq"/>
        </authorList>
    </citation>
    <scope>IDENTIFICATION</scope>
</reference>
<gene>
    <name evidence="4 5 6" type="primary">LOC106071216</name>
</gene>
<dbReference type="OMA" id="EQLFKRG"/>